<evidence type="ECO:0000256" key="1">
    <source>
        <dbReference type="SAM" id="MobiDB-lite"/>
    </source>
</evidence>
<sequence>MPWLYNRDGLEEQGADVWHRGSWRLAVEKEEDQEDSAASRTKDPTGIPPDSVQPGTLLEMLAEQWEESKDEEKDLLTYIKDRRDNLHSLWEEAHSTLREAQAKQKAHYDVQSTSRRLKAGDKVLVLLPTSENKLLARWQGPYNVLEQVNPTTYKFEIPRGTGREQIYHINLFKKWYDQRESHTSMYITTEGDLEIPLYDLQYSGQGEHPMPQIINSLNPEQQKQLEHLVHSNLDVFSKIPSRTSLIQHPIRTIGNKVVRQQPYRIPEAK</sequence>
<evidence type="ECO:0000313" key="3">
    <source>
        <dbReference type="Proteomes" id="UP001066276"/>
    </source>
</evidence>
<dbReference type="AlphaFoldDB" id="A0AAV7R796"/>
<name>A0AAV7R796_PLEWA</name>
<proteinExistence type="predicted"/>
<comment type="caution">
    <text evidence="2">The sequence shown here is derived from an EMBL/GenBank/DDBJ whole genome shotgun (WGS) entry which is preliminary data.</text>
</comment>
<keyword evidence="3" id="KW-1185">Reference proteome</keyword>
<protein>
    <submittedName>
        <fullName evidence="2">Uncharacterized protein</fullName>
    </submittedName>
</protein>
<dbReference type="Proteomes" id="UP001066276">
    <property type="component" value="Chromosome 6"/>
</dbReference>
<evidence type="ECO:0000313" key="2">
    <source>
        <dbReference type="EMBL" id="KAJ1147079.1"/>
    </source>
</evidence>
<gene>
    <name evidence="2" type="ORF">NDU88_013326</name>
</gene>
<dbReference type="EMBL" id="JANPWB010000010">
    <property type="protein sequence ID" value="KAJ1147079.1"/>
    <property type="molecule type" value="Genomic_DNA"/>
</dbReference>
<organism evidence="2 3">
    <name type="scientific">Pleurodeles waltl</name>
    <name type="common">Iberian ribbed newt</name>
    <dbReference type="NCBI Taxonomy" id="8319"/>
    <lineage>
        <taxon>Eukaryota</taxon>
        <taxon>Metazoa</taxon>
        <taxon>Chordata</taxon>
        <taxon>Craniata</taxon>
        <taxon>Vertebrata</taxon>
        <taxon>Euteleostomi</taxon>
        <taxon>Amphibia</taxon>
        <taxon>Batrachia</taxon>
        <taxon>Caudata</taxon>
        <taxon>Salamandroidea</taxon>
        <taxon>Salamandridae</taxon>
        <taxon>Pleurodelinae</taxon>
        <taxon>Pleurodeles</taxon>
    </lineage>
</organism>
<reference evidence="2" key="1">
    <citation type="journal article" date="2022" name="bioRxiv">
        <title>Sequencing and chromosome-scale assembly of the giantPleurodeles waltlgenome.</title>
        <authorList>
            <person name="Brown T."/>
            <person name="Elewa A."/>
            <person name="Iarovenko S."/>
            <person name="Subramanian E."/>
            <person name="Araus A.J."/>
            <person name="Petzold A."/>
            <person name="Susuki M."/>
            <person name="Suzuki K.-i.T."/>
            <person name="Hayashi T."/>
            <person name="Toyoda A."/>
            <person name="Oliveira C."/>
            <person name="Osipova E."/>
            <person name="Leigh N.D."/>
            <person name="Simon A."/>
            <person name="Yun M.H."/>
        </authorList>
    </citation>
    <scope>NUCLEOTIDE SEQUENCE</scope>
    <source>
        <strain evidence="2">20211129_DDA</strain>
        <tissue evidence="2">Liver</tissue>
    </source>
</reference>
<feature type="region of interest" description="Disordered" evidence="1">
    <location>
        <begin position="29"/>
        <end position="54"/>
    </location>
</feature>
<accession>A0AAV7R796</accession>